<evidence type="ECO:0000256" key="1">
    <source>
        <dbReference type="ARBA" id="ARBA00007749"/>
    </source>
</evidence>
<dbReference type="Proteomes" id="UP001430290">
    <property type="component" value="Unassembled WGS sequence"/>
</dbReference>
<dbReference type="SMART" id="SM00849">
    <property type="entry name" value="Lactamase_B"/>
    <property type="match status" value="1"/>
</dbReference>
<feature type="signal peptide" evidence="5">
    <location>
        <begin position="1"/>
        <end position="20"/>
    </location>
</feature>
<proteinExistence type="inferred from homology"/>
<dbReference type="RefSeq" id="WP_223629526.1">
    <property type="nucleotide sequence ID" value="NZ_JAIQDJ010000007.1"/>
</dbReference>
<comment type="caution">
    <text evidence="7">The sequence shown here is derived from an EMBL/GenBank/DDBJ whole genome shotgun (WGS) entry which is preliminary data.</text>
</comment>
<evidence type="ECO:0000256" key="5">
    <source>
        <dbReference type="SAM" id="SignalP"/>
    </source>
</evidence>
<evidence type="ECO:0000256" key="4">
    <source>
        <dbReference type="ARBA" id="ARBA00022833"/>
    </source>
</evidence>
<organism evidence="7 8">
    <name type="scientific">Thermomonas beijingensis</name>
    <dbReference type="NCBI Taxonomy" id="2872701"/>
    <lineage>
        <taxon>Bacteria</taxon>
        <taxon>Pseudomonadati</taxon>
        <taxon>Pseudomonadota</taxon>
        <taxon>Gammaproteobacteria</taxon>
        <taxon>Lysobacterales</taxon>
        <taxon>Lysobacteraceae</taxon>
        <taxon>Thermomonas</taxon>
    </lineage>
</organism>
<dbReference type="PANTHER" id="PTHR42978">
    <property type="entry name" value="QUORUM-QUENCHING LACTONASE YTNP-RELATED-RELATED"/>
    <property type="match status" value="1"/>
</dbReference>
<keyword evidence="8" id="KW-1185">Reference proteome</keyword>
<keyword evidence="3" id="KW-0378">Hydrolase</keyword>
<dbReference type="NCBIfam" id="NF012229">
    <property type="entry name" value="bla_class_B_core"/>
    <property type="match status" value="1"/>
</dbReference>
<evidence type="ECO:0000313" key="7">
    <source>
        <dbReference type="EMBL" id="MBZ4186848.1"/>
    </source>
</evidence>
<dbReference type="Pfam" id="PF00753">
    <property type="entry name" value="Lactamase_B"/>
    <property type="match status" value="1"/>
</dbReference>
<evidence type="ECO:0000256" key="2">
    <source>
        <dbReference type="ARBA" id="ARBA00022723"/>
    </source>
</evidence>
<keyword evidence="5" id="KW-0732">Signal</keyword>
<dbReference type="InterPro" id="IPR051013">
    <property type="entry name" value="MBL_superfamily_lactonases"/>
</dbReference>
<dbReference type="InterPro" id="IPR036866">
    <property type="entry name" value="RibonucZ/Hydroxyglut_hydro"/>
</dbReference>
<feature type="domain" description="Metallo-beta-lactamase" evidence="6">
    <location>
        <begin position="61"/>
        <end position="253"/>
    </location>
</feature>
<feature type="chain" id="PRO_5046465804" evidence="5">
    <location>
        <begin position="21"/>
        <end position="299"/>
    </location>
</feature>
<keyword evidence="4" id="KW-0862">Zinc</keyword>
<protein>
    <submittedName>
        <fullName evidence="7">Subclass B3 metallo-beta-lactamase</fullName>
    </submittedName>
</protein>
<sequence>MQLARTFAVLMMLPACTVSAAKREQPAVPHCPAHATVMDGWDDRAPPRKLFGNTWYVGSCGLTALLVTSPAGHVVIDGASEAAGPLIAANIRALGFKPQDVKYIVNSHEHRDHAGGIAYLQRITGAVVRVRAPALATFQSGHGDRSDPQFLDGSTVFPPVANTAVVANGETIRVGSQLALTAHATPGHAAGGTSWTWRSCAGKHCLNIAYTDSSSAISDNDFQYSAHPAYVAAFEHGLDTIAALPCDIQIAPHPLAVNLFARMQGRAPLIDANACKTYAANGRIALAARLQQEQAGAKP</sequence>
<gene>
    <name evidence="7" type="primary">bla</name>
    <name evidence="7" type="ORF">K7B09_11010</name>
</gene>
<dbReference type="Gene3D" id="3.60.15.10">
    <property type="entry name" value="Ribonuclease Z/Hydroxyacylglutathione hydrolase-like"/>
    <property type="match status" value="1"/>
</dbReference>
<evidence type="ECO:0000256" key="3">
    <source>
        <dbReference type="ARBA" id="ARBA00022801"/>
    </source>
</evidence>
<evidence type="ECO:0000259" key="6">
    <source>
        <dbReference type="SMART" id="SM00849"/>
    </source>
</evidence>
<name>A0ABS7TG90_9GAMM</name>
<dbReference type="InterPro" id="IPR001279">
    <property type="entry name" value="Metallo-B-lactamas"/>
</dbReference>
<comment type="similarity">
    <text evidence="1">Belongs to the metallo-beta-lactamase superfamily.</text>
</comment>
<dbReference type="EMBL" id="JAIQDJ010000007">
    <property type="protein sequence ID" value="MBZ4186848.1"/>
    <property type="molecule type" value="Genomic_DNA"/>
</dbReference>
<keyword evidence="2" id="KW-0479">Metal-binding</keyword>
<dbReference type="NCBIfam" id="NF033105">
    <property type="entry name" value="bla_subclass_B3"/>
    <property type="match status" value="1"/>
</dbReference>
<accession>A0ABS7TG90</accession>
<evidence type="ECO:0000313" key="8">
    <source>
        <dbReference type="Proteomes" id="UP001430290"/>
    </source>
</evidence>
<dbReference type="SUPFAM" id="SSF56281">
    <property type="entry name" value="Metallo-hydrolase/oxidoreductase"/>
    <property type="match status" value="1"/>
</dbReference>
<reference evidence="7" key="1">
    <citation type="submission" date="2021-09" db="EMBL/GenBank/DDBJ databases">
        <authorList>
            <person name="Wu T."/>
            <person name="Guo S.Z."/>
        </authorList>
    </citation>
    <scope>NUCLEOTIDE SEQUENCE</scope>
    <source>
        <strain evidence="7">RSS-23</strain>
    </source>
</reference>